<dbReference type="STRING" id="715226.ABI_28220"/>
<keyword evidence="3" id="KW-1185">Reference proteome</keyword>
<dbReference type="AlphaFoldDB" id="F4QMG5"/>
<evidence type="ECO:0000313" key="2">
    <source>
        <dbReference type="EMBL" id="EGF91406.1"/>
    </source>
</evidence>
<evidence type="ECO:0000256" key="1">
    <source>
        <dbReference type="SAM" id="MobiDB-lite"/>
    </source>
</evidence>
<feature type="compositionally biased region" description="Basic and acidic residues" evidence="1">
    <location>
        <begin position="32"/>
        <end position="42"/>
    </location>
</feature>
<dbReference type="Proteomes" id="UP000006512">
    <property type="component" value="Unassembled WGS sequence"/>
</dbReference>
<name>F4QMG5_9CAUL</name>
<dbReference type="OrthoDB" id="9963715at2"/>
<sequence length="57" mass="6904">MRAFDDFRIANRYRFTLQRPAPIRVTDDDADAPERAYKSFRREAKKRSLRQKPGMMR</sequence>
<gene>
    <name evidence="2" type="ORF">ABI_28220</name>
</gene>
<evidence type="ECO:0000313" key="3">
    <source>
        <dbReference type="Proteomes" id="UP000006512"/>
    </source>
</evidence>
<accession>F4QMG5</accession>
<protein>
    <submittedName>
        <fullName evidence="2">Uncharacterized protein</fullName>
    </submittedName>
</protein>
<reference evidence="3" key="1">
    <citation type="submission" date="2011-03" db="EMBL/GenBank/DDBJ databases">
        <title>Draft genome sequence of Brevundimonas diminuta.</title>
        <authorList>
            <person name="Brown P.J.B."/>
            <person name="Buechlein A."/>
            <person name="Hemmerich C."/>
            <person name="Brun Y.V."/>
        </authorList>
    </citation>
    <scope>NUCLEOTIDE SEQUENCE [LARGE SCALE GENOMIC DNA]</scope>
    <source>
        <strain evidence="3">C19</strain>
    </source>
</reference>
<dbReference type="HOGENOM" id="CLU_2986581_0_0_5"/>
<dbReference type="RefSeq" id="WP_006273606.1">
    <property type="nucleotide sequence ID" value="NZ_GL883078.1"/>
</dbReference>
<organism evidence="2 3">
    <name type="scientific">Asticcacaulis biprosthecium C19</name>
    <dbReference type="NCBI Taxonomy" id="715226"/>
    <lineage>
        <taxon>Bacteria</taxon>
        <taxon>Pseudomonadati</taxon>
        <taxon>Pseudomonadota</taxon>
        <taxon>Alphaproteobacteria</taxon>
        <taxon>Caulobacterales</taxon>
        <taxon>Caulobacteraceae</taxon>
        <taxon>Asticcacaulis</taxon>
    </lineage>
</organism>
<proteinExistence type="predicted"/>
<feature type="region of interest" description="Disordered" evidence="1">
    <location>
        <begin position="25"/>
        <end position="57"/>
    </location>
</feature>
<dbReference type="EMBL" id="GL883078">
    <property type="protein sequence ID" value="EGF91406.1"/>
    <property type="molecule type" value="Genomic_DNA"/>
</dbReference>